<reference evidence="2" key="2">
    <citation type="submission" date="2024-05" db="EMBL/GenBank/DDBJ databases">
        <title>Whole genome shotgun sequence of Streptomyces spororaveus NBRC 15456.</title>
        <authorList>
            <person name="Komaki H."/>
            <person name="Tamura T."/>
        </authorList>
    </citation>
    <scope>NUCLEOTIDE SEQUENCE</scope>
    <source>
        <strain evidence="2 5">NBRC 15456</strain>
    </source>
</reference>
<dbReference type="Proteomes" id="UP000608522">
    <property type="component" value="Unassembled WGS sequence"/>
</dbReference>
<evidence type="ECO:0000313" key="3">
    <source>
        <dbReference type="EMBL" id="GHI82546.1"/>
    </source>
</evidence>
<sequence length="57" mass="5907">MTRPTVEVLRLLLSAPPHEPLWATGIGEQTGLDSAASASTTSATRPPPCSWNASTSS</sequence>
<evidence type="ECO:0000313" key="5">
    <source>
        <dbReference type="Proteomes" id="UP000608522"/>
    </source>
</evidence>
<feature type="compositionally biased region" description="Low complexity" evidence="1">
    <location>
        <begin position="34"/>
        <end position="44"/>
    </location>
</feature>
<keyword evidence="5" id="KW-1185">Reference proteome</keyword>
<feature type="region of interest" description="Disordered" evidence="1">
    <location>
        <begin position="19"/>
        <end position="57"/>
    </location>
</feature>
<proteinExistence type="predicted"/>
<evidence type="ECO:0000256" key="1">
    <source>
        <dbReference type="SAM" id="MobiDB-lite"/>
    </source>
</evidence>
<gene>
    <name evidence="2" type="ORF">Sspor_02730</name>
    <name evidence="3" type="ORF">Sspor_81070</name>
    <name evidence="4" type="ORF">Sspor_81480</name>
</gene>
<evidence type="ECO:0000313" key="2">
    <source>
        <dbReference type="EMBL" id="GHI74712.1"/>
    </source>
</evidence>
<comment type="caution">
    <text evidence="2">The sequence shown here is derived from an EMBL/GenBank/DDBJ whole genome shotgun (WGS) entry which is preliminary data.</text>
</comment>
<name>A0ABQ3T2U6_9ACTN</name>
<evidence type="ECO:0000313" key="4">
    <source>
        <dbReference type="EMBL" id="GHI82587.1"/>
    </source>
</evidence>
<reference evidence="5" key="1">
    <citation type="submission" date="2023-07" db="EMBL/GenBank/DDBJ databases">
        <title>Whole genome shotgun sequence of Streptomyces spororaveus NBRC 15456.</title>
        <authorList>
            <person name="Komaki H."/>
            <person name="Tamura T."/>
        </authorList>
    </citation>
    <scope>NUCLEOTIDE SEQUENCE [LARGE SCALE GENOMIC DNA]</scope>
    <source>
        <strain evidence="3 5">NBRC 15456</strain>
    </source>
</reference>
<dbReference type="EMBL" id="BNED01000006">
    <property type="protein sequence ID" value="GHI82546.1"/>
    <property type="molecule type" value="Genomic_DNA"/>
</dbReference>
<protein>
    <submittedName>
        <fullName evidence="2">Uncharacterized protein</fullName>
    </submittedName>
</protein>
<accession>A0ABQ3T2U6</accession>
<organism evidence="2 5">
    <name type="scientific">Streptomyces spororaveus</name>
    <dbReference type="NCBI Taxonomy" id="284039"/>
    <lineage>
        <taxon>Bacteria</taxon>
        <taxon>Bacillati</taxon>
        <taxon>Actinomycetota</taxon>
        <taxon>Actinomycetes</taxon>
        <taxon>Kitasatosporales</taxon>
        <taxon>Streptomycetaceae</taxon>
        <taxon>Streptomyces</taxon>
    </lineage>
</organism>
<dbReference type="EMBL" id="BNED01000008">
    <property type="protein sequence ID" value="GHI82587.1"/>
    <property type="molecule type" value="Genomic_DNA"/>
</dbReference>
<dbReference type="EMBL" id="BNED01000003">
    <property type="protein sequence ID" value="GHI74712.1"/>
    <property type="molecule type" value="Genomic_DNA"/>
</dbReference>